<name>A0A0E9SMJ2_ANGAN</name>
<accession>A0A0E9SMJ2</accession>
<evidence type="ECO:0000313" key="1">
    <source>
        <dbReference type="EMBL" id="JAH42541.1"/>
    </source>
</evidence>
<reference evidence="1" key="2">
    <citation type="journal article" date="2015" name="Fish Shellfish Immunol.">
        <title>Early steps in the European eel (Anguilla anguilla)-Vibrio vulnificus interaction in the gills: Role of the RtxA13 toxin.</title>
        <authorList>
            <person name="Callol A."/>
            <person name="Pajuelo D."/>
            <person name="Ebbesson L."/>
            <person name="Teles M."/>
            <person name="MacKenzie S."/>
            <person name="Amaro C."/>
        </authorList>
    </citation>
    <scope>NUCLEOTIDE SEQUENCE</scope>
</reference>
<organism evidence="1">
    <name type="scientific">Anguilla anguilla</name>
    <name type="common">European freshwater eel</name>
    <name type="synonym">Muraena anguilla</name>
    <dbReference type="NCBI Taxonomy" id="7936"/>
    <lineage>
        <taxon>Eukaryota</taxon>
        <taxon>Metazoa</taxon>
        <taxon>Chordata</taxon>
        <taxon>Craniata</taxon>
        <taxon>Vertebrata</taxon>
        <taxon>Euteleostomi</taxon>
        <taxon>Actinopterygii</taxon>
        <taxon>Neopterygii</taxon>
        <taxon>Teleostei</taxon>
        <taxon>Anguilliformes</taxon>
        <taxon>Anguillidae</taxon>
        <taxon>Anguilla</taxon>
    </lineage>
</organism>
<dbReference type="AlphaFoldDB" id="A0A0E9SMJ2"/>
<protein>
    <submittedName>
        <fullName evidence="1">Uncharacterized protein</fullName>
    </submittedName>
</protein>
<reference evidence="1" key="1">
    <citation type="submission" date="2014-11" db="EMBL/GenBank/DDBJ databases">
        <authorList>
            <person name="Amaro Gonzalez C."/>
        </authorList>
    </citation>
    <scope>NUCLEOTIDE SEQUENCE</scope>
</reference>
<dbReference type="EMBL" id="GBXM01066036">
    <property type="protein sequence ID" value="JAH42541.1"/>
    <property type="molecule type" value="Transcribed_RNA"/>
</dbReference>
<sequence>MKSIRTYKFLYSSVVAINRNHRAYIGLSDCNCSMYCFHLAKCKVDGFTELSQQLSSP</sequence>
<proteinExistence type="predicted"/>